<organism evidence="4 5">
    <name type="scientific">Streptomyces smaragdinus</name>
    <dbReference type="NCBI Taxonomy" id="2585196"/>
    <lineage>
        <taxon>Bacteria</taxon>
        <taxon>Bacillati</taxon>
        <taxon>Actinomycetota</taxon>
        <taxon>Actinomycetes</taxon>
        <taxon>Kitasatosporales</taxon>
        <taxon>Streptomycetaceae</taxon>
        <taxon>Streptomyces</taxon>
    </lineage>
</organism>
<dbReference type="CDD" id="cd06577">
    <property type="entry name" value="PASTA_pknB"/>
    <property type="match status" value="1"/>
</dbReference>
<keyword evidence="2" id="KW-1133">Transmembrane helix</keyword>
<dbReference type="EMBL" id="WEGJ01000033">
    <property type="protein sequence ID" value="MQY15422.1"/>
    <property type="molecule type" value="Genomic_DNA"/>
</dbReference>
<reference evidence="4 5" key="1">
    <citation type="submission" date="2019-10" db="EMBL/GenBank/DDBJ databases">
        <title>Streptomyces smaragdinus sp. nov. and Streptomyces fabii sp. nov., isolated from the gut of fungus growing-termite Macrotermes natalensis.</title>
        <authorList>
            <person name="Schwitalla J."/>
            <person name="Benndorf R."/>
            <person name="Martin K."/>
            <person name="De Beer W."/>
            <person name="Kaster A.-K."/>
            <person name="Vollmers J."/>
            <person name="Poulsen M."/>
            <person name="Beemelmanns C."/>
        </authorList>
    </citation>
    <scope>NUCLEOTIDE SEQUENCE [LARGE SCALE GENOMIC DNA]</scope>
    <source>
        <strain evidence="4 5">RB5</strain>
    </source>
</reference>
<evidence type="ECO:0000256" key="2">
    <source>
        <dbReference type="SAM" id="Phobius"/>
    </source>
</evidence>
<feature type="region of interest" description="Disordered" evidence="1">
    <location>
        <begin position="175"/>
        <end position="197"/>
    </location>
</feature>
<name>A0A7K0CQZ5_9ACTN</name>
<dbReference type="InterPro" id="IPR008613">
    <property type="entry name" value="Excalibur_Ca-bd_domain"/>
</dbReference>
<evidence type="ECO:0000313" key="4">
    <source>
        <dbReference type="EMBL" id="MQY15422.1"/>
    </source>
</evidence>
<dbReference type="InterPro" id="IPR005543">
    <property type="entry name" value="PASTA_dom"/>
</dbReference>
<accession>A0A7K0CQZ5</accession>
<feature type="domain" description="PASTA" evidence="3">
    <location>
        <begin position="103"/>
        <end position="175"/>
    </location>
</feature>
<comment type="caution">
    <text evidence="4">The sequence shown here is derived from an EMBL/GenBank/DDBJ whole genome shotgun (WGS) entry which is preliminary data.</text>
</comment>
<protein>
    <recommendedName>
        <fullName evidence="3">PASTA domain-containing protein</fullName>
    </recommendedName>
</protein>
<proteinExistence type="predicted"/>
<keyword evidence="5" id="KW-1185">Reference proteome</keyword>
<dbReference type="Pfam" id="PF05901">
    <property type="entry name" value="Excalibur"/>
    <property type="match status" value="1"/>
</dbReference>
<gene>
    <name evidence="4" type="ORF">SRB5_56040</name>
</gene>
<dbReference type="Pfam" id="PF03793">
    <property type="entry name" value="PASTA"/>
    <property type="match status" value="1"/>
</dbReference>
<sequence>MSPMTPLPPSPGYPVHRPRHRRSAWVTAALIVLPPLGWLLAGLKREWTIKHRVLVITASALWFALVLPTGGDPKPPESKAPAPKPTPSTAPPAPTTAEPQPTTPPRMPTVTGRSYDEASTALTARGVTDISLTSAYTDVTLPSAPTDWTVCFQTPAPDTTIDNPQTTSANLALVHPTGTRRNPPPSPTTNPVDEAPPSVYYANCAAVRAAGQAPLYRGEPGYRPALDRDNDGTACDT</sequence>
<feature type="compositionally biased region" description="Pro residues" evidence="1">
    <location>
        <begin position="82"/>
        <end position="94"/>
    </location>
</feature>
<keyword evidence="2" id="KW-0472">Membrane</keyword>
<dbReference type="SMART" id="SM00894">
    <property type="entry name" value="Excalibur"/>
    <property type="match status" value="1"/>
</dbReference>
<feature type="transmembrane region" description="Helical" evidence="2">
    <location>
        <begin position="23"/>
        <end position="41"/>
    </location>
</feature>
<keyword evidence="2" id="KW-0812">Transmembrane</keyword>
<evidence type="ECO:0000256" key="1">
    <source>
        <dbReference type="SAM" id="MobiDB-lite"/>
    </source>
</evidence>
<feature type="region of interest" description="Disordered" evidence="1">
    <location>
        <begin position="72"/>
        <end position="113"/>
    </location>
</feature>
<evidence type="ECO:0000259" key="3">
    <source>
        <dbReference type="PROSITE" id="PS51178"/>
    </source>
</evidence>
<feature type="region of interest" description="Disordered" evidence="1">
    <location>
        <begin position="215"/>
        <end position="237"/>
    </location>
</feature>
<dbReference type="PROSITE" id="PS51178">
    <property type="entry name" value="PASTA"/>
    <property type="match status" value="1"/>
</dbReference>
<dbReference type="Proteomes" id="UP000466345">
    <property type="component" value="Unassembled WGS sequence"/>
</dbReference>
<dbReference type="AlphaFoldDB" id="A0A7K0CQZ5"/>
<dbReference type="Gene3D" id="3.30.10.20">
    <property type="match status" value="1"/>
</dbReference>
<evidence type="ECO:0000313" key="5">
    <source>
        <dbReference type="Proteomes" id="UP000466345"/>
    </source>
</evidence>
<dbReference type="PRINTS" id="PR01217">
    <property type="entry name" value="PRICHEXTENSN"/>
</dbReference>